<dbReference type="InterPro" id="IPR037171">
    <property type="entry name" value="NagB/RpiA_transferase-like"/>
</dbReference>
<dbReference type="InterPro" id="IPR004165">
    <property type="entry name" value="CoA_trans_fam_I"/>
</dbReference>
<reference evidence="1 2" key="1">
    <citation type="submission" date="2019-07" db="EMBL/GenBank/DDBJ databases">
        <authorList>
            <person name="Cremers G."/>
        </authorList>
    </citation>
    <scope>NUCLEOTIDE SEQUENCE [LARGE SCALE GENOMIC DNA]</scope>
</reference>
<keyword evidence="1" id="KW-0808">Transferase</keyword>
<keyword evidence="2" id="KW-1185">Reference proteome</keyword>
<dbReference type="EMBL" id="CABIKM010000012">
    <property type="protein sequence ID" value="VUZ84462.1"/>
    <property type="molecule type" value="Genomic_DNA"/>
</dbReference>
<sequence>MNGPAFTESEFMICQCARLIRDGTLVFIGYGMPQIAAILAQRLHAPRMVQVYEFGAVGALPETPFVRFTMGGPRNCYRSLAWTNMNTIFAQAQLGMIDMGVLGATQIDRFGNLNSTMTGRDYHRPEKRFPGSGGANEVLSQCWQTVIIVKHERRRFVEKVDFVTSPGFLDGTPGARERAGLPKDTGPWRVATSKALYGFDDQTRQMILLSVLRGLSVDDALKEMEFTPLIASQLEELAPPTDEELRILREEIDPDRAIIGTAGE</sequence>
<dbReference type="SUPFAM" id="SSF100950">
    <property type="entry name" value="NagB/RpiA/CoA transferase-like"/>
    <property type="match status" value="1"/>
</dbReference>
<proteinExistence type="predicted"/>
<dbReference type="AlphaFoldDB" id="A0A564ZIJ8"/>
<name>A0A564ZIJ8_9BACT</name>
<protein>
    <submittedName>
        <fullName evidence="1">CoA-transferase</fullName>
    </submittedName>
</protein>
<evidence type="ECO:0000313" key="1">
    <source>
        <dbReference type="EMBL" id="VUZ84462.1"/>
    </source>
</evidence>
<evidence type="ECO:0000313" key="2">
    <source>
        <dbReference type="Proteomes" id="UP000334340"/>
    </source>
</evidence>
<dbReference type="SMART" id="SM00882">
    <property type="entry name" value="CoA_trans"/>
    <property type="match status" value="1"/>
</dbReference>
<dbReference type="PANTHER" id="PTHR43293">
    <property type="entry name" value="ACETATE COA-TRANSFERASE YDIF"/>
    <property type="match status" value="1"/>
</dbReference>
<dbReference type="PANTHER" id="PTHR43293:SF3">
    <property type="entry name" value="CHOLESTEROL RING-CLEAVING HYDROLASE IPDB SUBUNIT"/>
    <property type="match status" value="1"/>
</dbReference>
<dbReference type="Pfam" id="PF01144">
    <property type="entry name" value="CoA_trans"/>
    <property type="match status" value="1"/>
</dbReference>
<gene>
    <name evidence="1" type="ORF">MELA_00835</name>
</gene>
<accession>A0A564ZIJ8</accession>
<organism evidence="1 2">
    <name type="scientific">Candidatus Methylomirabilis lanthanidiphila</name>
    <dbReference type="NCBI Taxonomy" id="2211376"/>
    <lineage>
        <taxon>Bacteria</taxon>
        <taxon>Candidatus Methylomirabilota</taxon>
        <taxon>Candidatus Methylomirabilia</taxon>
        <taxon>Candidatus Methylomirabilales</taxon>
        <taxon>Candidatus Methylomirabilaceae</taxon>
        <taxon>Candidatus Methylomirabilis</taxon>
    </lineage>
</organism>
<dbReference type="GO" id="GO:0008410">
    <property type="term" value="F:CoA-transferase activity"/>
    <property type="evidence" value="ECO:0007669"/>
    <property type="project" value="InterPro"/>
</dbReference>
<dbReference type="Gene3D" id="3.40.1080.10">
    <property type="entry name" value="Glutaconate Coenzyme A-transferase"/>
    <property type="match status" value="1"/>
</dbReference>
<dbReference type="Proteomes" id="UP000334340">
    <property type="component" value="Unassembled WGS sequence"/>
</dbReference>